<reference evidence="1" key="1">
    <citation type="journal article" date="2020" name="Stud. Mycol.">
        <title>101 Dothideomycetes genomes: a test case for predicting lifestyles and emergence of pathogens.</title>
        <authorList>
            <person name="Haridas S."/>
            <person name="Albert R."/>
            <person name="Binder M."/>
            <person name="Bloem J."/>
            <person name="Labutti K."/>
            <person name="Salamov A."/>
            <person name="Andreopoulos B."/>
            <person name="Baker S."/>
            <person name="Barry K."/>
            <person name="Bills G."/>
            <person name="Bluhm B."/>
            <person name="Cannon C."/>
            <person name="Castanera R."/>
            <person name="Culley D."/>
            <person name="Daum C."/>
            <person name="Ezra D."/>
            <person name="Gonzalez J."/>
            <person name="Henrissat B."/>
            <person name="Kuo A."/>
            <person name="Liang C."/>
            <person name="Lipzen A."/>
            <person name="Lutzoni F."/>
            <person name="Magnuson J."/>
            <person name="Mondo S."/>
            <person name="Nolan M."/>
            <person name="Ohm R."/>
            <person name="Pangilinan J."/>
            <person name="Park H.-J."/>
            <person name="Ramirez L."/>
            <person name="Alfaro M."/>
            <person name="Sun H."/>
            <person name="Tritt A."/>
            <person name="Yoshinaga Y."/>
            <person name="Zwiers L.-H."/>
            <person name="Turgeon B."/>
            <person name="Goodwin S."/>
            <person name="Spatafora J."/>
            <person name="Crous P."/>
            <person name="Grigoriev I."/>
        </authorList>
    </citation>
    <scope>NUCLEOTIDE SEQUENCE</scope>
    <source>
        <strain evidence="1">CBS 279.74</strain>
    </source>
</reference>
<name>A0A6G1KSB5_9PLEO</name>
<gene>
    <name evidence="1" type="ORF">K504DRAFT_422349</name>
</gene>
<dbReference type="AlphaFoldDB" id="A0A6G1KSB5"/>
<evidence type="ECO:0000313" key="1">
    <source>
        <dbReference type="EMBL" id="KAF2715513.1"/>
    </source>
</evidence>
<protein>
    <recommendedName>
        <fullName evidence="3">Ricin B lectin domain-containing protein</fullName>
    </recommendedName>
</protein>
<dbReference type="OrthoDB" id="4158815at2759"/>
<organism evidence="1 2">
    <name type="scientific">Pleomassaria siparia CBS 279.74</name>
    <dbReference type="NCBI Taxonomy" id="1314801"/>
    <lineage>
        <taxon>Eukaryota</taxon>
        <taxon>Fungi</taxon>
        <taxon>Dikarya</taxon>
        <taxon>Ascomycota</taxon>
        <taxon>Pezizomycotina</taxon>
        <taxon>Dothideomycetes</taxon>
        <taxon>Pleosporomycetidae</taxon>
        <taxon>Pleosporales</taxon>
        <taxon>Pleomassariaceae</taxon>
        <taxon>Pleomassaria</taxon>
    </lineage>
</organism>
<evidence type="ECO:0000313" key="2">
    <source>
        <dbReference type="Proteomes" id="UP000799428"/>
    </source>
</evidence>
<keyword evidence="2" id="KW-1185">Reference proteome</keyword>
<accession>A0A6G1KSB5</accession>
<sequence length="177" mass="19512">MANFNSNYWYHLFVNQNKDIAVTGTNLFNHNGTTGAVFFGGVATANSTQRWQWYGIDTTTYVLRCKEGGPNAFLGTKFEPKETTPGHTQALMVRGNVSDDSVFWNVTPWGDGTFYLTNKENGTDWHLNKKGDGGVSLSSNITLPQNGQRWSFAAIEPINDDSFATVDVSVGALRSVM</sequence>
<dbReference type="Proteomes" id="UP000799428">
    <property type="component" value="Unassembled WGS sequence"/>
</dbReference>
<dbReference type="SUPFAM" id="SSF50370">
    <property type="entry name" value="Ricin B-like lectins"/>
    <property type="match status" value="1"/>
</dbReference>
<proteinExistence type="predicted"/>
<evidence type="ECO:0008006" key="3">
    <source>
        <dbReference type="Google" id="ProtNLM"/>
    </source>
</evidence>
<dbReference type="InterPro" id="IPR035992">
    <property type="entry name" value="Ricin_B-like_lectins"/>
</dbReference>
<dbReference type="EMBL" id="MU005764">
    <property type="protein sequence ID" value="KAF2715513.1"/>
    <property type="molecule type" value="Genomic_DNA"/>
</dbReference>